<name>A0A1I2HVU0_9ACTN</name>
<dbReference type="Pfam" id="PF22422">
    <property type="entry name" value="MGH1-like_GH"/>
    <property type="match status" value="1"/>
</dbReference>
<dbReference type="InterPro" id="IPR005194">
    <property type="entry name" value="Glyco_hydro_65_C"/>
</dbReference>
<dbReference type="PROSITE" id="PS50022">
    <property type="entry name" value="FA58C_3"/>
    <property type="match status" value="1"/>
</dbReference>
<dbReference type="GO" id="GO:0030246">
    <property type="term" value="F:carbohydrate binding"/>
    <property type="evidence" value="ECO:0007669"/>
    <property type="project" value="UniProtKB-KW"/>
</dbReference>
<evidence type="ECO:0000313" key="3">
    <source>
        <dbReference type="EMBL" id="SFF34144.1"/>
    </source>
</evidence>
<dbReference type="Gene3D" id="2.60.120.260">
    <property type="entry name" value="Galactose-binding domain-like"/>
    <property type="match status" value="1"/>
</dbReference>
<reference evidence="3 4" key="1">
    <citation type="submission" date="2016-10" db="EMBL/GenBank/DDBJ databases">
        <authorList>
            <person name="de Groot N.N."/>
        </authorList>
    </citation>
    <scope>NUCLEOTIDE SEQUENCE [LARGE SCALE GENOMIC DNA]</scope>
    <source>
        <strain evidence="3 4">DSM 43019</strain>
    </source>
</reference>
<dbReference type="InterPro" id="IPR000421">
    <property type="entry name" value="FA58C"/>
</dbReference>
<accession>A0A1I2HVU0</accession>
<evidence type="ECO:0000259" key="2">
    <source>
        <dbReference type="PROSITE" id="PS50022"/>
    </source>
</evidence>
<dbReference type="Gene3D" id="1.50.10.10">
    <property type="match status" value="1"/>
</dbReference>
<dbReference type="RefSeq" id="WP_093617572.1">
    <property type="nucleotide sequence ID" value="NZ_BOMT01000053.1"/>
</dbReference>
<keyword evidence="4" id="KW-1185">Reference proteome</keyword>
<dbReference type="InterPro" id="IPR035992">
    <property type="entry name" value="Ricin_B-like_lectins"/>
</dbReference>
<dbReference type="SUPFAM" id="SSF48208">
    <property type="entry name" value="Six-hairpin glycosidases"/>
    <property type="match status" value="1"/>
</dbReference>
<dbReference type="InterPro" id="IPR008979">
    <property type="entry name" value="Galactose-bd-like_sf"/>
</dbReference>
<dbReference type="SUPFAM" id="SSF50370">
    <property type="entry name" value="Ricin B-like lectins"/>
    <property type="match status" value="1"/>
</dbReference>
<dbReference type="OrthoDB" id="231241at2"/>
<dbReference type="InterPro" id="IPR008928">
    <property type="entry name" value="6-hairpin_glycosidase_sf"/>
</dbReference>
<keyword evidence="3" id="KW-0430">Lectin</keyword>
<dbReference type="InterPro" id="IPR054491">
    <property type="entry name" value="MGH1-like_GH"/>
</dbReference>
<sequence>MSLRLLLAAATAVVLTAGPAAAADPPEPLPTAGPGTAFLDRDAFVGGFDDPAWYRANIPFLEVPDRQIQDVYYYRWKTWKEHLVYTGPQYGWISSEFLDPVSYGAPYGGISAAAGHHINEGRWVRDNRYLDDYIDYWLTGPGAGPKPAEESVNPNTTDWGHEYSFWAASAVWNRYLANGDRAFVTARQSVLQRFYDRWNVQYDAALGLYWQVPVWDASELSAASYQSSDPYHGGAGYRPSINAYQYGDARAIAAIAGLRGDTATAGLYSGRAAALKTAMDARLWDPQRAFYYHVMRDQNPALARLDTREHIGFVPWMFDMPEASRSVAWAQITDPQGFFSAYGPTTAERRSPQFMRDALTGCCRWNGPSWPYATSQVLSGLANLLQDYPAQPYADGADYLDLLRRYALTQYRDGVPYVAEAHHPDENRWIYDGAGHSEDYNHSTYVDNVISGLIGVDARADDAVTIKPLAPASWDYFLLENAPYHGHNLTVLWDRTGSRYGRGAGLRIFVDGVPQAAQPDLTPLTVAVGSPVAPPAGERVNVAANPQRHGNGSTSPFASYTFTVDNAWRAIDGAVFDSDVPQNTRWTTYSSPNATDHLGIDLGRPVTVDDVRLYFYDDGGGVRVPTSYELQYWTGAQWRTVATGASPLANGLTRHTFAPVATSRLRVLAPNRGGGVGWGLSELQVWTRPTFKIFNRHSGKLLAVRNASTADSAPVQQYSDTGTLDHRWELVDNGDGWFRIRNLNSGKVLGVAGMSTADSAQVVQYADNGTADHLWLPVDAGDGNYQLLNRHSGKLLAVDAMSTADSAAVQQYRDNHTDDQQWQLRPSVGR</sequence>
<dbReference type="GO" id="GO:0005975">
    <property type="term" value="P:carbohydrate metabolic process"/>
    <property type="evidence" value="ECO:0007669"/>
    <property type="project" value="InterPro"/>
</dbReference>
<dbReference type="Pfam" id="PF00754">
    <property type="entry name" value="F5_F8_type_C"/>
    <property type="match status" value="1"/>
</dbReference>
<protein>
    <submittedName>
        <fullName evidence="3">Ricin-type beta-trefoil lectin domain-like</fullName>
    </submittedName>
</protein>
<feature type="domain" description="F5/8 type C" evidence="2">
    <location>
        <begin position="543"/>
        <end position="688"/>
    </location>
</feature>
<evidence type="ECO:0000313" key="4">
    <source>
        <dbReference type="Proteomes" id="UP000199645"/>
    </source>
</evidence>
<organism evidence="3 4">
    <name type="scientific">Actinoplanes philippinensis</name>
    <dbReference type="NCBI Taxonomy" id="35752"/>
    <lineage>
        <taxon>Bacteria</taxon>
        <taxon>Bacillati</taxon>
        <taxon>Actinomycetota</taxon>
        <taxon>Actinomycetes</taxon>
        <taxon>Micromonosporales</taxon>
        <taxon>Micromonosporaceae</taxon>
        <taxon>Actinoplanes</taxon>
    </lineage>
</organism>
<keyword evidence="1" id="KW-0732">Signal</keyword>
<dbReference type="AlphaFoldDB" id="A0A1I2HVU0"/>
<dbReference type="SMART" id="SM00458">
    <property type="entry name" value="RICIN"/>
    <property type="match status" value="1"/>
</dbReference>
<dbReference type="Pfam" id="PF03633">
    <property type="entry name" value="Glyco_hydro_65C"/>
    <property type="match status" value="1"/>
</dbReference>
<dbReference type="PROSITE" id="PS50231">
    <property type="entry name" value="RICIN_B_LECTIN"/>
    <property type="match status" value="1"/>
</dbReference>
<evidence type="ECO:0000256" key="1">
    <source>
        <dbReference type="SAM" id="SignalP"/>
    </source>
</evidence>
<dbReference type="Proteomes" id="UP000199645">
    <property type="component" value="Unassembled WGS sequence"/>
</dbReference>
<dbReference type="SUPFAM" id="SSF49785">
    <property type="entry name" value="Galactose-binding domain-like"/>
    <property type="match status" value="1"/>
</dbReference>
<gene>
    <name evidence="3" type="ORF">SAMN05421541_10910</name>
</gene>
<proteinExistence type="predicted"/>
<feature type="chain" id="PRO_5011509778" evidence="1">
    <location>
        <begin position="23"/>
        <end position="830"/>
    </location>
</feature>
<dbReference type="InterPro" id="IPR000772">
    <property type="entry name" value="Ricin_B_lectin"/>
</dbReference>
<dbReference type="InterPro" id="IPR012341">
    <property type="entry name" value="6hp_glycosidase-like_sf"/>
</dbReference>
<dbReference type="EMBL" id="FONV01000009">
    <property type="protein sequence ID" value="SFF34144.1"/>
    <property type="molecule type" value="Genomic_DNA"/>
</dbReference>
<dbReference type="Gene3D" id="2.80.10.50">
    <property type="match status" value="1"/>
</dbReference>
<dbReference type="STRING" id="35752.SAMN05421541_10910"/>
<dbReference type="Pfam" id="PF14200">
    <property type="entry name" value="RicinB_lectin_2"/>
    <property type="match status" value="2"/>
</dbReference>
<feature type="signal peptide" evidence="1">
    <location>
        <begin position="1"/>
        <end position="22"/>
    </location>
</feature>